<dbReference type="SUPFAM" id="SSF160369">
    <property type="entry name" value="Ribosomal protein L10-like"/>
    <property type="match status" value="1"/>
</dbReference>
<reference evidence="8" key="1">
    <citation type="journal article" date="2022" name="bioRxiv">
        <title>Genomics of Preaxostyla Flagellates Illuminates Evolutionary Transitions and the Path Towards Mitochondrial Loss.</title>
        <authorList>
            <person name="Novak L.V.F."/>
            <person name="Treitli S.C."/>
            <person name="Pyrih J."/>
            <person name="Halakuc P."/>
            <person name="Pipaliya S.V."/>
            <person name="Vacek V."/>
            <person name="Brzon O."/>
            <person name="Soukal P."/>
            <person name="Eme L."/>
            <person name="Dacks J.B."/>
            <person name="Karnkowska A."/>
            <person name="Elias M."/>
            <person name="Hampl V."/>
        </authorList>
    </citation>
    <scope>NUCLEOTIDE SEQUENCE</scope>
    <source>
        <strain evidence="8">RCP-MX</strain>
    </source>
</reference>
<dbReference type="Proteomes" id="UP001141327">
    <property type="component" value="Unassembled WGS sequence"/>
</dbReference>
<evidence type="ECO:0000256" key="4">
    <source>
        <dbReference type="ARBA" id="ARBA00023242"/>
    </source>
</evidence>
<dbReference type="Pfam" id="PF00466">
    <property type="entry name" value="Ribosomal_L10"/>
    <property type="match status" value="1"/>
</dbReference>
<dbReference type="PANTHER" id="PTHR45841">
    <property type="entry name" value="MRNA TURNOVER PROTEIN 4 MRTO4"/>
    <property type="match status" value="1"/>
</dbReference>
<dbReference type="Gene3D" id="3.30.70.1730">
    <property type="match status" value="1"/>
</dbReference>
<evidence type="ECO:0000256" key="3">
    <source>
        <dbReference type="ARBA" id="ARBA00022490"/>
    </source>
</evidence>
<name>A0ABQ8UUV4_9EUKA</name>
<dbReference type="PANTHER" id="PTHR45841:SF1">
    <property type="entry name" value="MRNA TURNOVER PROTEIN 4 HOMOLOG"/>
    <property type="match status" value="1"/>
</dbReference>
<keyword evidence="9" id="KW-1185">Reference proteome</keyword>
<evidence type="ECO:0000256" key="5">
    <source>
        <dbReference type="RuleBase" id="RU364039"/>
    </source>
</evidence>
<dbReference type="InterPro" id="IPR051742">
    <property type="entry name" value="Ribosome_Assembly_uL10"/>
</dbReference>
<dbReference type="InterPro" id="IPR043141">
    <property type="entry name" value="Ribosomal_uL10-like_sf"/>
</dbReference>
<dbReference type="Pfam" id="PF17777">
    <property type="entry name" value="RL10P_insert"/>
    <property type="match status" value="1"/>
</dbReference>
<feature type="region of interest" description="Disordered" evidence="6">
    <location>
        <begin position="231"/>
        <end position="251"/>
    </location>
</feature>
<protein>
    <recommendedName>
        <fullName evidence="5">Ribosome assembly factor mrt4</fullName>
    </recommendedName>
</protein>
<dbReference type="EMBL" id="JAPMOS010000012">
    <property type="protein sequence ID" value="KAJ4460515.1"/>
    <property type="molecule type" value="Genomic_DNA"/>
</dbReference>
<sequence length="251" mass="28153">MPKSKRETLVTLAKATRKGKERKQQIIEEIRSEIDDHNSLYVFHYENMRNSFLKDARSALNGRIFMGKNKVMMVALGRSAEEEHAAGLHTVAAHLTGDCGLFITDMPKEDVQKYFREFRRQGFAKEGQKATQTIRLPAGPLQIVNEAAEGEVPAPIKFAGTMEPLFRSLGLPTTLKSGEIHLTREHVVCRVGDTLTAEQCKLLKQFHIMMADMRMTLRCAWTKEGGFESLDGSAVAGEEEAEEKIVAEDDE</sequence>
<comment type="similarity">
    <text evidence="2 5">Belongs to the universal ribosomal protein uL10 family.</text>
</comment>
<evidence type="ECO:0000313" key="8">
    <source>
        <dbReference type="EMBL" id="KAJ4460515.1"/>
    </source>
</evidence>
<dbReference type="InterPro" id="IPR001790">
    <property type="entry name" value="Ribosomal_uL10"/>
</dbReference>
<evidence type="ECO:0000256" key="1">
    <source>
        <dbReference type="ARBA" id="ARBA00004046"/>
    </source>
</evidence>
<gene>
    <name evidence="8" type="ORF">PAPYR_3132</name>
</gene>
<keyword evidence="4 5" id="KW-0539">Nucleus</keyword>
<dbReference type="Gene3D" id="3.90.105.20">
    <property type="match status" value="1"/>
</dbReference>
<comment type="caution">
    <text evidence="8">The sequence shown here is derived from an EMBL/GenBank/DDBJ whole genome shotgun (WGS) entry which is preliminary data.</text>
</comment>
<proteinExistence type="inferred from homology"/>
<evidence type="ECO:0000313" key="9">
    <source>
        <dbReference type="Proteomes" id="UP001141327"/>
    </source>
</evidence>
<evidence type="ECO:0000256" key="2">
    <source>
        <dbReference type="ARBA" id="ARBA00008889"/>
    </source>
</evidence>
<comment type="subunit">
    <text evidence="5">Associates with the pre-60S ribosomal particle.</text>
</comment>
<organism evidence="8 9">
    <name type="scientific">Paratrimastix pyriformis</name>
    <dbReference type="NCBI Taxonomy" id="342808"/>
    <lineage>
        <taxon>Eukaryota</taxon>
        <taxon>Metamonada</taxon>
        <taxon>Preaxostyla</taxon>
        <taxon>Paratrimastigidae</taxon>
        <taxon>Paratrimastix</taxon>
    </lineage>
</organism>
<keyword evidence="5" id="KW-0690">Ribosome biogenesis</keyword>
<dbReference type="InterPro" id="IPR043164">
    <property type="entry name" value="Ribosomal_uL10-like_insert_sf"/>
</dbReference>
<comment type="subcellular location">
    <subcellularLocation>
        <location evidence="5">Cytoplasm</location>
    </subcellularLocation>
    <subcellularLocation>
        <location evidence="5">Nucleus</location>
        <location evidence="5">Nucleolus</location>
    </subcellularLocation>
</comment>
<feature type="domain" description="Large ribosomal subunit protein uL10-like insertion" evidence="7">
    <location>
        <begin position="124"/>
        <end position="208"/>
    </location>
</feature>
<dbReference type="InterPro" id="IPR040637">
    <property type="entry name" value="Ribosomal_uL10-like_insert"/>
</dbReference>
<dbReference type="InterPro" id="IPR033867">
    <property type="entry name" value="Mrt4"/>
</dbReference>
<evidence type="ECO:0000259" key="7">
    <source>
        <dbReference type="Pfam" id="PF17777"/>
    </source>
</evidence>
<keyword evidence="3 5" id="KW-0963">Cytoplasm</keyword>
<dbReference type="CDD" id="cd05796">
    <property type="entry name" value="Ribosomal_P0_like"/>
    <property type="match status" value="1"/>
</dbReference>
<comment type="function">
    <text evidence="1 5">Component of the ribosome assembly machinery. Nuclear paralog of the ribosomal protein P0, it binds pre-60S subunits at an early stage of assembly in the nucleolus, and is replaced by P0 in cytoplasmic pre-60S subunits and mature 80S ribosomes.</text>
</comment>
<accession>A0ABQ8UUV4</accession>
<evidence type="ECO:0000256" key="6">
    <source>
        <dbReference type="SAM" id="MobiDB-lite"/>
    </source>
</evidence>